<sequence length="169" mass="19527">MYYVYYAPNPPTAFVEPPLINSAENYNGNASGSEEKVVKCDYCPKKYNLSQIENHRNECRSIRCHECPQCGKRFKARGGLQQHSRIHLQERSYGCRFCPKRFTQKSHLDQHERIHTGLKPFQCQFCGRSFRQRSQQIGHEATHPQGKCLYSRAEDVASSVLDVLWTTVG</sequence>
<reference evidence="2" key="1">
    <citation type="submission" date="2022-11" db="UniProtKB">
        <authorList>
            <consortium name="WormBaseParasite"/>
        </authorList>
    </citation>
    <scope>IDENTIFICATION</scope>
</reference>
<dbReference type="Proteomes" id="UP000887576">
    <property type="component" value="Unplaced"/>
</dbReference>
<accession>A0AC34QSM2</accession>
<evidence type="ECO:0000313" key="2">
    <source>
        <dbReference type="WBParaSite" id="JU765_v2.g18877.t1"/>
    </source>
</evidence>
<dbReference type="WBParaSite" id="JU765_v2.g18877.t1">
    <property type="protein sequence ID" value="JU765_v2.g18877.t1"/>
    <property type="gene ID" value="JU765_v2.g18877"/>
</dbReference>
<organism evidence="1 2">
    <name type="scientific">Panagrolaimus sp. JU765</name>
    <dbReference type="NCBI Taxonomy" id="591449"/>
    <lineage>
        <taxon>Eukaryota</taxon>
        <taxon>Metazoa</taxon>
        <taxon>Ecdysozoa</taxon>
        <taxon>Nematoda</taxon>
        <taxon>Chromadorea</taxon>
        <taxon>Rhabditida</taxon>
        <taxon>Tylenchina</taxon>
        <taxon>Panagrolaimomorpha</taxon>
        <taxon>Panagrolaimoidea</taxon>
        <taxon>Panagrolaimidae</taxon>
        <taxon>Panagrolaimus</taxon>
    </lineage>
</organism>
<protein>
    <submittedName>
        <fullName evidence="2">C2H2-type domain-containing protein</fullName>
    </submittedName>
</protein>
<name>A0AC34QSM2_9BILA</name>
<proteinExistence type="predicted"/>
<evidence type="ECO:0000313" key="1">
    <source>
        <dbReference type="Proteomes" id="UP000887576"/>
    </source>
</evidence>